<reference evidence="3" key="1">
    <citation type="journal article" date="2011" name="Nature">
        <title>Genome sequence and analysis of the tuber crop potato.</title>
        <authorList>
            <consortium name="The Potato Genome Sequencing Consortium"/>
        </authorList>
    </citation>
    <scope>NUCLEOTIDE SEQUENCE [LARGE SCALE GENOMIC DNA]</scope>
    <source>
        <strain evidence="3">cv. DM1-3 516 R44</strain>
    </source>
</reference>
<evidence type="ECO:0000256" key="1">
    <source>
        <dbReference type="SAM" id="MobiDB-lite"/>
    </source>
</evidence>
<dbReference type="InParanoid" id="M1DYC3"/>
<feature type="compositionally biased region" description="Basic and acidic residues" evidence="1">
    <location>
        <begin position="25"/>
        <end position="34"/>
    </location>
</feature>
<dbReference type="Proteomes" id="UP000011115">
    <property type="component" value="Unassembled WGS sequence"/>
</dbReference>
<feature type="region of interest" description="Disordered" evidence="1">
    <location>
        <begin position="1"/>
        <end position="38"/>
    </location>
</feature>
<dbReference type="PaxDb" id="4113-PGSC0003DMT400096398"/>
<evidence type="ECO:0000313" key="2">
    <source>
        <dbReference type="EnsemblPlants" id="PGSC0003DMT400096398"/>
    </source>
</evidence>
<dbReference type="HOGENOM" id="CLU_2201738_0_0_1"/>
<protein>
    <submittedName>
        <fullName evidence="2">Uncharacterized protein</fullName>
    </submittedName>
</protein>
<name>M1DYC3_SOLTU</name>
<organism evidence="2 3">
    <name type="scientific">Solanum tuberosum</name>
    <name type="common">Potato</name>
    <dbReference type="NCBI Taxonomy" id="4113"/>
    <lineage>
        <taxon>Eukaryota</taxon>
        <taxon>Viridiplantae</taxon>
        <taxon>Streptophyta</taxon>
        <taxon>Embryophyta</taxon>
        <taxon>Tracheophyta</taxon>
        <taxon>Spermatophyta</taxon>
        <taxon>Magnoliopsida</taxon>
        <taxon>eudicotyledons</taxon>
        <taxon>Gunneridae</taxon>
        <taxon>Pentapetalae</taxon>
        <taxon>asterids</taxon>
        <taxon>lamiids</taxon>
        <taxon>Solanales</taxon>
        <taxon>Solanaceae</taxon>
        <taxon>Solanoideae</taxon>
        <taxon>Solaneae</taxon>
        <taxon>Solanum</taxon>
    </lineage>
</organism>
<keyword evidence="3" id="KW-1185">Reference proteome</keyword>
<proteinExistence type="predicted"/>
<dbReference type="AlphaFoldDB" id="M1DYC3"/>
<feature type="compositionally biased region" description="Basic and acidic residues" evidence="1">
    <location>
        <begin position="1"/>
        <end position="12"/>
    </location>
</feature>
<reference evidence="2" key="2">
    <citation type="submission" date="2015-06" db="UniProtKB">
        <authorList>
            <consortium name="EnsemblPlants"/>
        </authorList>
    </citation>
    <scope>IDENTIFICATION</scope>
    <source>
        <strain evidence="2">DM1-3 516 R44</strain>
    </source>
</reference>
<sequence>MLHEEQGKDTTRRKGAKRNKKVEKLKKGEVEARKGHLTTHQVSLQLAKSFSEVAQVPNQLGEQMDNSATCRMDRQSRSCSPKVPEQFVGGVKTKCEKKHNSADRRVDR</sequence>
<dbReference type="EnsemblPlants" id="PGSC0003DMT400096398">
    <property type="protein sequence ID" value="PGSC0003DMT400096398"/>
    <property type="gene ID" value="PGSC0003DMG400045969"/>
</dbReference>
<accession>M1DYC3</accession>
<feature type="compositionally biased region" description="Basic residues" evidence="1">
    <location>
        <begin position="13"/>
        <end position="24"/>
    </location>
</feature>
<dbReference type="Gramene" id="PGSC0003DMT400096398">
    <property type="protein sequence ID" value="PGSC0003DMT400096398"/>
    <property type="gene ID" value="PGSC0003DMG400045969"/>
</dbReference>
<evidence type="ECO:0000313" key="3">
    <source>
        <dbReference type="Proteomes" id="UP000011115"/>
    </source>
</evidence>